<reference evidence="1 2" key="1">
    <citation type="submission" date="2019-02" db="EMBL/GenBank/DDBJ databases">
        <title>Genomic Encyclopedia of Type Strains, Phase IV (KMG-IV): sequencing the most valuable type-strain genomes for metagenomic binning, comparative biology and taxonomic classification.</title>
        <authorList>
            <person name="Goeker M."/>
        </authorList>
    </citation>
    <scope>NUCLEOTIDE SEQUENCE [LARGE SCALE GENOMIC DNA]</scope>
    <source>
        <strain evidence="1 2">DSM 17196</strain>
    </source>
</reference>
<dbReference type="RefSeq" id="WP_130285087.1">
    <property type="nucleotide sequence ID" value="NZ_SGXE01000001.1"/>
</dbReference>
<organism evidence="1 2">
    <name type="scientific">Aquimarina brevivitae</name>
    <dbReference type="NCBI Taxonomy" id="323412"/>
    <lineage>
        <taxon>Bacteria</taxon>
        <taxon>Pseudomonadati</taxon>
        <taxon>Bacteroidota</taxon>
        <taxon>Flavobacteriia</taxon>
        <taxon>Flavobacteriales</taxon>
        <taxon>Flavobacteriaceae</taxon>
        <taxon>Aquimarina</taxon>
    </lineage>
</organism>
<dbReference type="AlphaFoldDB" id="A0A4Q7PFW1"/>
<dbReference type="OrthoDB" id="1163859at2"/>
<evidence type="ECO:0000313" key="1">
    <source>
        <dbReference type="EMBL" id="RZS99235.1"/>
    </source>
</evidence>
<accession>A0A4Q7PFW1</accession>
<dbReference type="EMBL" id="SGXE01000001">
    <property type="protein sequence ID" value="RZS99235.1"/>
    <property type="molecule type" value="Genomic_DNA"/>
</dbReference>
<evidence type="ECO:0000313" key="2">
    <source>
        <dbReference type="Proteomes" id="UP000292262"/>
    </source>
</evidence>
<name>A0A4Q7PFW1_9FLAO</name>
<dbReference type="Proteomes" id="UP000292262">
    <property type="component" value="Unassembled WGS sequence"/>
</dbReference>
<comment type="caution">
    <text evidence="1">The sequence shown here is derived from an EMBL/GenBank/DDBJ whole genome shotgun (WGS) entry which is preliminary data.</text>
</comment>
<keyword evidence="2" id="KW-1185">Reference proteome</keyword>
<proteinExistence type="predicted"/>
<sequence length="70" mass="7605">MLKNVLKINSIKLLSKSDQKLLNGGFLPPFGDCCSCVFTPAGRSYPVFITQSCDLPCPEDGATEYRDTGC</sequence>
<gene>
    <name evidence="1" type="ORF">EV197_0444</name>
</gene>
<protein>
    <submittedName>
        <fullName evidence="1">Uncharacterized protein</fullName>
    </submittedName>
</protein>